<organism evidence="2 3">
    <name type="scientific">Pseudoalteromonas luteoviolacea</name>
    <dbReference type="NCBI Taxonomy" id="43657"/>
    <lineage>
        <taxon>Bacteria</taxon>
        <taxon>Pseudomonadati</taxon>
        <taxon>Pseudomonadota</taxon>
        <taxon>Gammaproteobacteria</taxon>
        <taxon>Alteromonadales</taxon>
        <taxon>Pseudoalteromonadaceae</taxon>
        <taxon>Pseudoalteromonas</taxon>
    </lineage>
</organism>
<keyword evidence="1" id="KW-1133">Transmembrane helix</keyword>
<reference evidence="3" key="1">
    <citation type="submission" date="2016-07" db="EMBL/GenBank/DDBJ databases">
        <authorList>
            <person name="Florea S."/>
            <person name="Webb J.S."/>
            <person name="Jaromczyk J."/>
            <person name="Schardl C.L."/>
        </authorList>
    </citation>
    <scope>NUCLEOTIDE SEQUENCE [LARGE SCALE GENOMIC DNA]</scope>
    <source>
        <strain evidence="3">IPB1</strain>
    </source>
</reference>
<sequence>MISKKKLHKLHGWLGFICLLPFVLISFTGSVLVFKKELDMLLMPNFTQVIPSSERLDVNTLIKHINTQLPDYELGSWEILSEAHSAYTEADRIYLIKKGTDQWYKSHLNPFSGQVISAPVTLNHYLTDWLLELHYTLLLNDIKGLDKDLGTAFTSIFALVLIFLGISGLIIYRHFWRRVFTLRWNARLLVVFSDVHKMAGTLASPILLILGITGGYYNIAIYLHEWQEHQDGDDHHHVVERLYNDAIDFDRLFSQATNHIPSFETTYVLMPSEPNQPITLYGRVNHSNPLISDYASTVSYDALSGGFVFAYDIRDQAFLPVMVDTFRKLHFGNFGGYYSKVFWAFFGFMPVILACTGGYIWLSRRNKRNR</sequence>
<gene>
    <name evidence="2" type="ORF">A7985_10870</name>
</gene>
<feature type="transmembrane region" description="Helical" evidence="1">
    <location>
        <begin position="202"/>
        <end position="223"/>
    </location>
</feature>
<dbReference type="RefSeq" id="WP_065790473.1">
    <property type="nucleotide sequence ID" value="NZ_MAUJ01000002.1"/>
</dbReference>
<name>A0A1C0TSQ3_9GAMM</name>
<proteinExistence type="predicted"/>
<dbReference type="AlphaFoldDB" id="A0A1C0TSQ3"/>
<evidence type="ECO:0000256" key="1">
    <source>
        <dbReference type="SAM" id="Phobius"/>
    </source>
</evidence>
<dbReference type="InterPro" id="IPR005625">
    <property type="entry name" value="PepSY-ass_TM"/>
</dbReference>
<keyword evidence="1" id="KW-0812">Transmembrane</keyword>
<feature type="transmembrane region" description="Helical" evidence="1">
    <location>
        <begin position="149"/>
        <end position="172"/>
    </location>
</feature>
<protein>
    <submittedName>
        <fullName evidence="2">Cellulose-binding protein</fullName>
    </submittedName>
</protein>
<accession>A0A1C0TSQ3</accession>
<keyword evidence="1" id="KW-0472">Membrane</keyword>
<dbReference type="PANTHER" id="PTHR34219">
    <property type="entry name" value="IRON-REGULATED INNER MEMBRANE PROTEIN-RELATED"/>
    <property type="match status" value="1"/>
</dbReference>
<dbReference type="Pfam" id="PF03929">
    <property type="entry name" value="PepSY_TM"/>
    <property type="match status" value="1"/>
</dbReference>
<dbReference type="EMBL" id="MAUJ01000002">
    <property type="protein sequence ID" value="OCQ22275.1"/>
    <property type="molecule type" value="Genomic_DNA"/>
</dbReference>
<comment type="caution">
    <text evidence="2">The sequence shown here is derived from an EMBL/GenBank/DDBJ whole genome shotgun (WGS) entry which is preliminary data.</text>
</comment>
<evidence type="ECO:0000313" key="2">
    <source>
        <dbReference type="EMBL" id="OCQ22275.1"/>
    </source>
</evidence>
<feature type="transmembrane region" description="Helical" evidence="1">
    <location>
        <begin position="12"/>
        <end position="34"/>
    </location>
</feature>
<evidence type="ECO:0000313" key="3">
    <source>
        <dbReference type="Proteomes" id="UP000093366"/>
    </source>
</evidence>
<feature type="transmembrane region" description="Helical" evidence="1">
    <location>
        <begin position="341"/>
        <end position="362"/>
    </location>
</feature>
<dbReference type="Proteomes" id="UP000093366">
    <property type="component" value="Unassembled WGS sequence"/>
</dbReference>
<dbReference type="PANTHER" id="PTHR34219:SF8">
    <property type="entry name" value="PEPSY DOMAIN-CONTAINING PROTEIN"/>
    <property type="match status" value="1"/>
</dbReference>